<dbReference type="EMBL" id="LWQS01000039">
    <property type="protein sequence ID" value="OAN47074.1"/>
    <property type="molecule type" value="Genomic_DNA"/>
</dbReference>
<evidence type="ECO:0000313" key="4">
    <source>
        <dbReference type="Proteomes" id="UP000078287"/>
    </source>
</evidence>
<dbReference type="InterPro" id="IPR036380">
    <property type="entry name" value="Isochorismatase-like_sf"/>
</dbReference>
<evidence type="ECO:0000256" key="1">
    <source>
        <dbReference type="ARBA" id="ARBA00022801"/>
    </source>
</evidence>
<dbReference type="STRING" id="1707952.A6A03_10640"/>
<dbReference type="Proteomes" id="UP000078287">
    <property type="component" value="Unassembled WGS sequence"/>
</dbReference>
<keyword evidence="1" id="KW-0378">Hydrolase</keyword>
<dbReference type="OrthoDB" id="9785724at2"/>
<organism evidence="3 4">
    <name type="scientific">Chloroflexus islandicus</name>
    <dbReference type="NCBI Taxonomy" id="1707952"/>
    <lineage>
        <taxon>Bacteria</taxon>
        <taxon>Bacillati</taxon>
        <taxon>Chloroflexota</taxon>
        <taxon>Chloroflexia</taxon>
        <taxon>Chloroflexales</taxon>
        <taxon>Chloroflexineae</taxon>
        <taxon>Chloroflexaceae</taxon>
        <taxon>Chloroflexus</taxon>
    </lineage>
</organism>
<dbReference type="SUPFAM" id="SSF52499">
    <property type="entry name" value="Isochorismatase-like hydrolases"/>
    <property type="match status" value="1"/>
</dbReference>
<reference evidence="3 4" key="1">
    <citation type="submission" date="2016-04" db="EMBL/GenBank/DDBJ databases">
        <title>Chloroflexus islandicus sp. nov., a thermophilic filamentous anoxygenic phototrophic bacterium from geyser Strokkur (Iceland).</title>
        <authorList>
            <person name="Gaisin V.A."/>
            <person name="Kalashnikov A.M."/>
            <person name="Sukhacheva M.V."/>
            <person name="Grouzdev D.S."/>
            <person name="Ivanov T.M."/>
            <person name="Kuznetsov B."/>
            <person name="Gorlenko V.M."/>
        </authorList>
    </citation>
    <scope>NUCLEOTIDE SEQUENCE [LARGE SCALE GENOMIC DNA]</scope>
    <source>
        <strain evidence="4">isl-2</strain>
    </source>
</reference>
<evidence type="ECO:0000313" key="3">
    <source>
        <dbReference type="EMBL" id="OAN47074.1"/>
    </source>
</evidence>
<keyword evidence="4" id="KW-1185">Reference proteome</keyword>
<dbReference type="Gene3D" id="3.40.50.850">
    <property type="entry name" value="Isochorismatase-like"/>
    <property type="match status" value="1"/>
</dbReference>
<gene>
    <name evidence="3" type="ORF">A6A03_10640</name>
</gene>
<dbReference type="GO" id="GO:0016787">
    <property type="term" value="F:hydrolase activity"/>
    <property type="evidence" value="ECO:0007669"/>
    <property type="project" value="UniProtKB-KW"/>
</dbReference>
<dbReference type="RefSeq" id="WP_066784715.1">
    <property type="nucleotide sequence ID" value="NZ_LWQS01000039.1"/>
</dbReference>
<dbReference type="InterPro" id="IPR050272">
    <property type="entry name" value="Isochorismatase-like_hydrls"/>
</dbReference>
<name>A0A178MGG6_9CHLR</name>
<dbReference type="PANTHER" id="PTHR43540">
    <property type="entry name" value="PEROXYUREIDOACRYLATE/UREIDOACRYLATE AMIDOHYDROLASE-RELATED"/>
    <property type="match status" value="1"/>
</dbReference>
<protein>
    <submittedName>
        <fullName evidence="3">Isochorismatase</fullName>
    </submittedName>
</protein>
<dbReference type="PANTHER" id="PTHR43540:SF1">
    <property type="entry name" value="ISOCHORISMATASE HYDROLASE"/>
    <property type="match status" value="1"/>
</dbReference>
<proteinExistence type="predicted"/>
<comment type="caution">
    <text evidence="3">The sequence shown here is derived from an EMBL/GenBank/DDBJ whole genome shotgun (WGS) entry which is preliminary data.</text>
</comment>
<feature type="domain" description="Isochorismatase-like" evidence="2">
    <location>
        <begin position="27"/>
        <end position="203"/>
    </location>
</feature>
<sequence>MTTFDHLADDYRQHGLAGRIGFGERPALLVIDFIKAYTTPGSPLYAAPGVPDAVRASQPVLAAARAAGIPIIYTTVAYAPDGRDGGIFVQKVPALRQLTHDSPLVAIVDELRPQAGELVIEKKYASAFFGTHLAATLTALRVDTLIMVGCSTSGCIRASAVDGMQHGFRVIVPRECVGDRAPEPHLANLFDINGKYGDVVAVEEVLAYLRLSRP</sequence>
<dbReference type="Pfam" id="PF00857">
    <property type="entry name" value="Isochorismatase"/>
    <property type="match status" value="1"/>
</dbReference>
<evidence type="ECO:0000259" key="2">
    <source>
        <dbReference type="Pfam" id="PF00857"/>
    </source>
</evidence>
<accession>A0A178MGG6</accession>
<dbReference type="AlphaFoldDB" id="A0A178MGG6"/>
<dbReference type="CDD" id="cd01015">
    <property type="entry name" value="CSHase"/>
    <property type="match status" value="1"/>
</dbReference>
<dbReference type="InterPro" id="IPR000868">
    <property type="entry name" value="Isochorismatase-like_dom"/>
</dbReference>